<dbReference type="AlphaFoldDB" id="A0ABC8W3I1"/>
<name>A0ABC8W3I1_9POAL</name>
<dbReference type="Proteomes" id="UP001497457">
    <property type="component" value="Chromosome 11b"/>
</dbReference>
<evidence type="ECO:0000256" key="1">
    <source>
        <dbReference type="SAM" id="MobiDB-lite"/>
    </source>
</evidence>
<evidence type="ECO:0000313" key="2">
    <source>
        <dbReference type="EMBL" id="CAL4901887.1"/>
    </source>
</evidence>
<protein>
    <submittedName>
        <fullName evidence="2">Uncharacterized protein</fullName>
    </submittedName>
</protein>
<feature type="region of interest" description="Disordered" evidence="1">
    <location>
        <begin position="45"/>
        <end position="69"/>
    </location>
</feature>
<proteinExistence type="predicted"/>
<gene>
    <name evidence="3" type="ORF">URODEC1_LOCUS13725</name>
    <name evidence="2" type="ORF">URODEC1_LOCUS9622</name>
</gene>
<sequence length="168" mass="18942">MAAAALRCAAARLGGRELQCQQRTYAAGLDGIRGSRAVWLTSSRLSSSSTSSGGAATNRSTKHASKKSTADRIALKNELVNEMQQKKEELFDMLAAIDRLRSPYHRDNIHLLMYLSEQIQKPNDPKWRFYRRAIRLNRYYQYGGMLYLGYLATSNEISQIYAAVVNCL</sequence>
<keyword evidence="4" id="KW-1185">Reference proteome</keyword>
<dbReference type="EMBL" id="OZ075121">
    <property type="protein sequence ID" value="CAL4901887.1"/>
    <property type="molecule type" value="Genomic_DNA"/>
</dbReference>
<reference evidence="2 4" key="2">
    <citation type="submission" date="2024-10" db="EMBL/GenBank/DDBJ databases">
        <authorList>
            <person name="Ryan C."/>
        </authorList>
    </citation>
    <scope>NUCLEOTIDE SEQUENCE [LARGE SCALE GENOMIC DNA]</scope>
</reference>
<feature type="compositionally biased region" description="Low complexity" evidence="1">
    <location>
        <begin position="45"/>
        <end position="59"/>
    </location>
</feature>
<evidence type="ECO:0000313" key="4">
    <source>
        <dbReference type="Proteomes" id="UP001497457"/>
    </source>
</evidence>
<dbReference type="Proteomes" id="UP001497457">
    <property type="component" value="Chromosome 12b"/>
</dbReference>
<accession>A0ABC8W3I1</accession>
<dbReference type="EMBL" id="OZ075122">
    <property type="protein sequence ID" value="CAL4909478.1"/>
    <property type="molecule type" value="Genomic_DNA"/>
</dbReference>
<reference evidence="4" key="1">
    <citation type="submission" date="2024-06" db="EMBL/GenBank/DDBJ databases">
        <authorList>
            <person name="Ryan C."/>
        </authorList>
    </citation>
    <scope>NUCLEOTIDE SEQUENCE [LARGE SCALE GENOMIC DNA]</scope>
</reference>
<evidence type="ECO:0000313" key="3">
    <source>
        <dbReference type="EMBL" id="CAL4909478.1"/>
    </source>
</evidence>
<organism evidence="2 4">
    <name type="scientific">Urochloa decumbens</name>
    <dbReference type="NCBI Taxonomy" id="240449"/>
    <lineage>
        <taxon>Eukaryota</taxon>
        <taxon>Viridiplantae</taxon>
        <taxon>Streptophyta</taxon>
        <taxon>Embryophyta</taxon>
        <taxon>Tracheophyta</taxon>
        <taxon>Spermatophyta</taxon>
        <taxon>Magnoliopsida</taxon>
        <taxon>Liliopsida</taxon>
        <taxon>Poales</taxon>
        <taxon>Poaceae</taxon>
        <taxon>PACMAD clade</taxon>
        <taxon>Panicoideae</taxon>
        <taxon>Panicodae</taxon>
        <taxon>Paniceae</taxon>
        <taxon>Melinidinae</taxon>
        <taxon>Urochloa</taxon>
    </lineage>
</organism>